<evidence type="ECO:0000313" key="2">
    <source>
        <dbReference type="EMBL" id="MBH8566768.1"/>
    </source>
</evidence>
<dbReference type="RefSeq" id="WP_198128500.1">
    <property type="nucleotide sequence ID" value="NZ_JAECZC010000102.1"/>
</dbReference>
<feature type="region of interest" description="Disordered" evidence="1">
    <location>
        <begin position="111"/>
        <end position="149"/>
    </location>
</feature>
<keyword evidence="3" id="KW-1185">Reference proteome</keyword>
<comment type="caution">
    <text evidence="2">The sequence shown here is derived from an EMBL/GenBank/DDBJ whole genome shotgun (WGS) entry which is preliminary data.</text>
</comment>
<dbReference type="Proteomes" id="UP000632766">
    <property type="component" value="Unassembled WGS sequence"/>
</dbReference>
<evidence type="ECO:0000256" key="1">
    <source>
        <dbReference type="SAM" id="MobiDB-lite"/>
    </source>
</evidence>
<dbReference type="EMBL" id="JAECZC010000102">
    <property type="protein sequence ID" value="MBH8566768.1"/>
    <property type="molecule type" value="Genomic_DNA"/>
</dbReference>
<evidence type="ECO:0000313" key="3">
    <source>
        <dbReference type="Proteomes" id="UP000632766"/>
    </source>
</evidence>
<accession>A0A8J7LBI9</accession>
<reference evidence="2 3" key="1">
    <citation type="journal article" date="2021" name="Int. J. Syst. Evol. Microbiol.">
        <title>Amazonocrinis nigriterrae gen. nov., sp. nov., Atlanticothrix silvestris gen. nov., sp. nov. and Dendronalium phyllosphericum gen. nov., sp. nov., nostocacean cyanobacteria from Brazilian environments.</title>
        <authorList>
            <person name="Alvarenga D.O."/>
            <person name="Andreote A.P.D."/>
            <person name="Branco L.H.Z."/>
            <person name="Delbaje E."/>
            <person name="Cruz R.B."/>
            <person name="Varani A.M."/>
            <person name="Fiore M.F."/>
        </authorList>
    </citation>
    <scope>NUCLEOTIDE SEQUENCE [LARGE SCALE GENOMIC DNA]</scope>
    <source>
        <strain evidence="2 3">CENA67</strain>
    </source>
</reference>
<feature type="region of interest" description="Disordered" evidence="1">
    <location>
        <begin position="188"/>
        <end position="208"/>
    </location>
</feature>
<dbReference type="AlphaFoldDB" id="A0A8J7LBI9"/>
<gene>
    <name evidence="2" type="ORF">I8748_32230</name>
</gene>
<sequence length="498" mass="57050">MNNTTIPRPQRSDKGRIVGEFYPLQRAELLALRDSDLARGPFYVHLCMRFENPWCDRPFAISVGQFCKRWHIPESNFYRAISKLQEMQILDWEPREIFFYWKSPTSENQFPVVGDSPSSGSNSPSSGSEIPSSESNSPSSGNLRSPEPLIDKAFSDDEIQTIQINSEPIHTYLDENDESEKQLLIQEPKSQSPTTLLNQSESSQQNKLTRIDPFFARRPKPQEIEWDWVPDGEWKIDGKLDANFVDWHARRWMQKYGAIDIHEARKNVRAYYRNDPRRLADDWQEYHEATLHKAANIATRQSNGINVPEAEKAAIAKHQAALQPTDKSVVKPQYEEVKQYVSVNSEQLKSENKPILCAEKEIDWDALADESRQWEAEQTRIPEGAENPQAYINTVRPEDSDYWRRFSEQRQSSSIIPIDIPTSEAEARKLVADAIANIKPMPKFSRAERYAQTRLQHWNNLLQTGIPSVIADVERQVAAAGLIIVDGCVVSAEDIGNE</sequence>
<protein>
    <submittedName>
        <fullName evidence="2">Uncharacterized protein</fullName>
    </submittedName>
</protein>
<name>A0A8J7LBI9_9NOST</name>
<proteinExistence type="predicted"/>
<feature type="compositionally biased region" description="Low complexity" evidence="1">
    <location>
        <begin position="116"/>
        <end position="142"/>
    </location>
</feature>
<organism evidence="2 3">
    <name type="scientific">Amazonocrinis nigriterrae CENA67</name>
    <dbReference type="NCBI Taxonomy" id="2794033"/>
    <lineage>
        <taxon>Bacteria</taxon>
        <taxon>Bacillati</taxon>
        <taxon>Cyanobacteriota</taxon>
        <taxon>Cyanophyceae</taxon>
        <taxon>Nostocales</taxon>
        <taxon>Nostocaceae</taxon>
        <taxon>Amazonocrinis</taxon>
        <taxon>Amazonocrinis nigriterrae</taxon>
    </lineage>
</organism>